<evidence type="ECO:0000313" key="1">
    <source>
        <dbReference type="EMBL" id="RJF78105.1"/>
    </source>
</evidence>
<gene>
    <name evidence="1" type="ORF">D3877_23535</name>
</gene>
<dbReference type="EMBL" id="QYUL01000004">
    <property type="protein sequence ID" value="RJF78105.1"/>
    <property type="molecule type" value="Genomic_DNA"/>
</dbReference>
<comment type="caution">
    <text evidence="1">The sequence shown here is derived from an EMBL/GenBank/DDBJ whole genome shotgun (WGS) entry which is preliminary data.</text>
</comment>
<proteinExistence type="predicted"/>
<dbReference type="AlphaFoldDB" id="A0A418VPB7"/>
<reference evidence="1 2" key="1">
    <citation type="submission" date="2018-09" db="EMBL/GenBank/DDBJ databases">
        <authorList>
            <person name="Zhu H."/>
        </authorList>
    </citation>
    <scope>NUCLEOTIDE SEQUENCE [LARGE SCALE GENOMIC DNA]</scope>
    <source>
        <strain evidence="1 2">K2W22B-5</strain>
    </source>
</reference>
<accession>A0A418VPB7</accession>
<name>A0A418VPB7_9PROT</name>
<sequence>MDLPIVVAPDGQVGVPAYVVRSHIPKAKSWPTPTNERTFTDPGHGLCLQAEYLGRMYNRTKTPEIKAQIGAVLHALLQFQRGE</sequence>
<organism evidence="1 2">
    <name type="scientific">Azospirillum cavernae</name>
    <dbReference type="NCBI Taxonomy" id="2320860"/>
    <lineage>
        <taxon>Bacteria</taxon>
        <taxon>Pseudomonadati</taxon>
        <taxon>Pseudomonadota</taxon>
        <taxon>Alphaproteobacteria</taxon>
        <taxon>Rhodospirillales</taxon>
        <taxon>Azospirillaceae</taxon>
        <taxon>Azospirillum</taxon>
    </lineage>
</organism>
<dbReference type="Proteomes" id="UP000283458">
    <property type="component" value="Unassembled WGS sequence"/>
</dbReference>
<evidence type="ECO:0000313" key="2">
    <source>
        <dbReference type="Proteomes" id="UP000283458"/>
    </source>
</evidence>
<keyword evidence="2" id="KW-1185">Reference proteome</keyword>
<protein>
    <submittedName>
        <fullName evidence="1">Uncharacterized protein</fullName>
    </submittedName>
</protein>